<reference evidence="1" key="1">
    <citation type="submission" date="2024-05" db="EMBL/GenBank/DDBJ databases">
        <authorList>
            <person name="Kim S."/>
            <person name="Heo J."/>
            <person name="Choi H."/>
            <person name="Choi Y."/>
            <person name="Kwon S.-W."/>
            <person name="Kim Y."/>
        </authorList>
    </citation>
    <scope>NUCLEOTIDE SEQUENCE</scope>
    <source>
        <strain evidence="1">KACC 23698</strain>
    </source>
</reference>
<dbReference type="RefSeq" id="WP_406854415.1">
    <property type="nucleotide sequence ID" value="NZ_CP157484.1"/>
</dbReference>
<organism evidence="1">
    <name type="scientific">Alsobacter sp. KACC 23698</name>
    <dbReference type="NCBI Taxonomy" id="3149229"/>
    <lineage>
        <taxon>Bacteria</taxon>
        <taxon>Pseudomonadati</taxon>
        <taxon>Pseudomonadota</taxon>
        <taxon>Alphaproteobacteria</taxon>
        <taxon>Hyphomicrobiales</taxon>
        <taxon>Alsobacteraceae</taxon>
        <taxon>Alsobacter</taxon>
    </lineage>
</organism>
<protein>
    <submittedName>
        <fullName evidence="1">Uncharacterized protein</fullName>
    </submittedName>
</protein>
<sequence>MPHLDSRAIDIDAEGLDRLRSVIATAAGGALAYDPDAFALDGDHRAVAAPQPVMRTARAPAPRRGLRLSYDAAVLWA</sequence>
<dbReference type="AlphaFoldDB" id="A0AAU7JB57"/>
<proteinExistence type="predicted"/>
<evidence type="ECO:0000313" key="1">
    <source>
        <dbReference type="EMBL" id="XBO37592.1"/>
    </source>
</evidence>
<accession>A0AAU7JB57</accession>
<name>A0AAU7JB57_9HYPH</name>
<gene>
    <name evidence="1" type="ORF">ABEG18_17930</name>
</gene>
<dbReference type="EMBL" id="CP157484">
    <property type="protein sequence ID" value="XBO37592.1"/>
    <property type="molecule type" value="Genomic_DNA"/>
</dbReference>